<keyword evidence="2" id="KW-1185">Reference proteome</keyword>
<evidence type="ECO:0000313" key="1">
    <source>
        <dbReference type="EMBL" id="KAI8439925.1"/>
    </source>
</evidence>
<name>A0ACC0KUG1_CHOFU</name>
<protein>
    <submittedName>
        <fullName evidence="1">Uncharacterized protein</fullName>
    </submittedName>
</protein>
<organism evidence="1 2">
    <name type="scientific">Choristoneura fumiferana</name>
    <name type="common">Spruce budworm moth</name>
    <name type="synonym">Archips fumiferana</name>
    <dbReference type="NCBI Taxonomy" id="7141"/>
    <lineage>
        <taxon>Eukaryota</taxon>
        <taxon>Metazoa</taxon>
        <taxon>Ecdysozoa</taxon>
        <taxon>Arthropoda</taxon>
        <taxon>Hexapoda</taxon>
        <taxon>Insecta</taxon>
        <taxon>Pterygota</taxon>
        <taxon>Neoptera</taxon>
        <taxon>Endopterygota</taxon>
        <taxon>Lepidoptera</taxon>
        <taxon>Glossata</taxon>
        <taxon>Ditrysia</taxon>
        <taxon>Tortricoidea</taxon>
        <taxon>Tortricidae</taxon>
        <taxon>Tortricinae</taxon>
        <taxon>Choristoneura</taxon>
    </lineage>
</organism>
<dbReference type="EMBL" id="CM046102">
    <property type="protein sequence ID" value="KAI8439925.1"/>
    <property type="molecule type" value="Genomic_DNA"/>
</dbReference>
<sequence>MEGRQYQMPQTVPRSGLSPPSASQGERAVPASPVDLHHLLRFLGAASPPEPMLHSPSSHTKPPPPYPEDNNFLERLYDFEGYPTPSPSSDEGSIPTVALHPPSPYSSLSYNSPLVYIKEEPNRLSVPEFASPYPLSPSGSCASYGSSQTYYSSPVPQHEEYIDIEELLKENQILQESIQTNYITPKIEIEEPRDHVLLRSALEDTSFQKRLNLRPIPLELATVKMEESSGGTGSEETLVNPDIDRVLSMAIEQSKRDVDDTCSVLGISPDPMLWNTENVKSWVMFTLQTFNLPMVPTEYFAMDGAALMALTEEDFVQRAPQLEIWKAARHEVWRPTAWSEPQPSPAPAQAPPTIFDEDSEPANVAASTAGGKAKTGSTHIHLWQFLKELLASPHVHGSAIRWLDRSTGVFKIEDSVRVAKLWGKRKNRPAMNYDKLSRSIRQYYKKGIMKKTERSQRLPTIPTFYHTWTHFSIWRAVLAILGLVYFIISNPPDLVIKVQQPLEETARARGRIQHTGRDAHGREYTLKDKAGEVNVLAEKSNDLKLYIESESAKVSITYDAANGQVILDRGGTDGVRRTEWKPEVTLKWQIFIDASSIELFCGEDKIRKMTTHILNSTQSVIQEYYDYYLWTLSLSDGRTKGWPLVDSPLPTVVYTALYLFIVWLGPKLMKNRQPFQLTWLLVPYNLAMAGLNAFIAIADAVWWYYFSKLLEFCDTFFFILRKKDEQLTFLHIQFTCALVLGINGIRMGCEFPLWMHYVLIFYMISFIVLFGNFYMKAYLAKGSKCMEVRLTMTEMRPPARKGHPVMVEFSIYVVDVNSINVEDMDFRVDMFIRQTWSESRLQLPEDIFEEGDDHVTLPPEFFDNLWHPDPYFLNSKVTEIAELTHKFSSVTLYRNQTVRYAARMHAIIACQMEFQLYPMDIQFERQIGHHLIQTFAPSSLVVMLSWFSFWLDLDAIPGRVTLLVTCMLTLVTMFTGLRADIPPVAYVKALDLWMAGCMMFVFAALGEFVVVKVLDKHTVIFAMEGIGVVMPVENEMAKPQQFLGCPGVLNVAMTIVISLYGTVGFFGYIKYGDDVRGSVTLNLPQDEILAQTAKILMALAILFTYSLQFYVPMEMIWRQIHDKISVRYHEITQISIRTIAVVSSGDEVANINIYFAEYNINTISDCVGGTCIETVMMHPDKIIVHEDFGYKLDGLFNDIALMRLRESTPYTGDDVTKFVRGVEETLSGVSEEYGGPKWSVTAFCGLTLVVLVPLCQINKLKYLVPFSAIANFVWVGAIGISIYYCVRDPPKVTERNLATSITGIPNFISTSLFAMEGIGVVMPIENEMIKPAQFLGCPGVLNIAMVTVSLLYACVGFAGYLQYGDEVRGSLTLNLPQDEILAQSAKIMVACVMLLTFALIFYVPFDVVWRHLKHRVPARNHGWAVAGIRLVGTLLIVGIATAVPRLELFMELIGAILLSVMGLMLPAITETVFRWGKDLGPVYCVVFKNTIIVLFSLIAMVSGVVYSLKTMLEKL</sequence>
<accession>A0ACC0KUG1</accession>
<gene>
    <name evidence="1" type="ORF">MSG28_001378</name>
</gene>
<dbReference type="Proteomes" id="UP001064048">
    <property type="component" value="Chromosome 2"/>
</dbReference>
<reference evidence="1 2" key="1">
    <citation type="journal article" date="2022" name="Genome Biol. Evol.">
        <title>The Spruce Budworm Genome: Reconstructing the Evolutionary History of Antifreeze Proteins.</title>
        <authorList>
            <person name="Beliveau C."/>
            <person name="Gagne P."/>
            <person name="Picq S."/>
            <person name="Vernygora O."/>
            <person name="Keeling C.I."/>
            <person name="Pinkney K."/>
            <person name="Doucet D."/>
            <person name="Wen F."/>
            <person name="Johnston J.S."/>
            <person name="Maaroufi H."/>
            <person name="Boyle B."/>
            <person name="Laroche J."/>
            <person name="Dewar K."/>
            <person name="Juretic N."/>
            <person name="Blackburn G."/>
            <person name="Nisole A."/>
            <person name="Brunet B."/>
            <person name="Brandao M."/>
            <person name="Lumley L."/>
            <person name="Duan J."/>
            <person name="Quan G."/>
            <person name="Lucarotti C.J."/>
            <person name="Roe A.D."/>
            <person name="Sperling F.A.H."/>
            <person name="Levesque R.C."/>
            <person name="Cusson M."/>
        </authorList>
    </citation>
    <scope>NUCLEOTIDE SEQUENCE [LARGE SCALE GENOMIC DNA]</scope>
    <source>
        <strain evidence="1">Glfc:IPQL:Cfum</strain>
    </source>
</reference>
<evidence type="ECO:0000313" key="2">
    <source>
        <dbReference type="Proteomes" id="UP001064048"/>
    </source>
</evidence>
<proteinExistence type="predicted"/>
<comment type="caution">
    <text evidence="1">The sequence shown here is derived from an EMBL/GenBank/DDBJ whole genome shotgun (WGS) entry which is preliminary data.</text>
</comment>